<dbReference type="AlphaFoldDB" id="A0A4R0KA54"/>
<organism evidence="2 3">
    <name type="scientific">Kribbella pittospori</name>
    <dbReference type="NCBI Taxonomy" id="722689"/>
    <lineage>
        <taxon>Bacteria</taxon>
        <taxon>Bacillati</taxon>
        <taxon>Actinomycetota</taxon>
        <taxon>Actinomycetes</taxon>
        <taxon>Propionibacteriales</taxon>
        <taxon>Kribbellaceae</taxon>
        <taxon>Kribbella</taxon>
    </lineage>
</organism>
<gene>
    <name evidence="2" type="ORF">E0H73_32560</name>
</gene>
<dbReference type="SUPFAM" id="SSF53474">
    <property type="entry name" value="alpha/beta-Hydrolases"/>
    <property type="match status" value="1"/>
</dbReference>
<dbReference type="RefSeq" id="WP_131362829.1">
    <property type="nucleotide sequence ID" value="NZ_SJKB01000012.1"/>
</dbReference>
<dbReference type="PANTHER" id="PTHR48098">
    <property type="entry name" value="ENTEROCHELIN ESTERASE-RELATED"/>
    <property type="match status" value="1"/>
</dbReference>
<comment type="caution">
    <text evidence="2">The sequence shown here is derived from an EMBL/GenBank/DDBJ whole genome shotgun (WGS) entry which is preliminary data.</text>
</comment>
<proteinExistence type="predicted"/>
<dbReference type="InterPro" id="IPR029058">
    <property type="entry name" value="AB_hydrolase_fold"/>
</dbReference>
<dbReference type="InterPro" id="IPR050583">
    <property type="entry name" value="Mycobacterial_A85_antigen"/>
</dbReference>
<dbReference type="Gene3D" id="3.40.50.1820">
    <property type="entry name" value="alpha/beta hydrolase"/>
    <property type="match status" value="1"/>
</dbReference>
<evidence type="ECO:0000313" key="3">
    <source>
        <dbReference type="Proteomes" id="UP000291144"/>
    </source>
</evidence>
<accession>A0A4R0KA54</accession>
<reference evidence="2 3" key="1">
    <citation type="submission" date="2019-02" db="EMBL/GenBank/DDBJ databases">
        <title>Kribbella capetownensis sp. nov. and Kribbella speibonae sp. nov., isolated from soil.</title>
        <authorList>
            <person name="Curtis S.M."/>
            <person name="Norton I."/>
            <person name="Everest G.J."/>
            <person name="Meyers P.R."/>
        </authorList>
    </citation>
    <scope>NUCLEOTIDE SEQUENCE [LARGE SCALE GENOMIC DNA]</scope>
    <source>
        <strain evidence="2 3">NRRL B-24813</strain>
    </source>
</reference>
<dbReference type="Proteomes" id="UP000291144">
    <property type="component" value="Unassembled WGS sequence"/>
</dbReference>
<dbReference type="Pfam" id="PF00756">
    <property type="entry name" value="Esterase"/>
    <property type="match status" value="1"/>
</dbReference>
<evidence type="ECO:0000313" key="2">
    <source>
        <dbReference type="EMBL" id="TCC56420.1"/>
    </source>
</evidence>
<dbReference type="InterPro" id="IPR000801">
    <property type="entry name" value="Esterase-like"/>
</dbReference>
<dbReference type="EMBL" id="SJKB01000012">
    <property type="protein sequence ID" value="TCC56420.1"/>
    <property type="molecule type" value="Genomic_DNA"/>
</dbReference>
<sequence>MAVLYLLHGCCDGYASWTRSTDVEALSAGSDILVVMPDGGRVGFYSNWVHGPRWETFHLIELRQLLEQAFRAGTRRAVAGVSMGGLGAIDYATYQPRLFCAAASYSGLLNTLGDGGQNARDLLGLIASEGENPTALWGDPRADAARWAAHNPYDVAEGLRGTALFVAGGNGQPGAFDPASAGPDGVEQFVHRQTADFVRRIIDLRIPATIDLYGLGTHTWPYWQRELHRSWPLLTTALGIRASGAGTATPVDPATRRAGAPGCGTS</sequence>
<evidence type="ECO:0000256" key="1">
    <source>
        <dbReference type="SAM" id="MobiDB-lite"/>
    </source>
</evidence>
<dbReference type="GO" id="GO:0016747">
    <property type="term" value="F:acyltransferase activity, transferring groups other than amino-acyl groups"/>
    <property type="evidence" value="ECO:0007669"/>
    <property type="project" value="TreeGrafter"/>
</dbReference>
<protein>
    <submittedName>
        <fullName evidence="2">Esterase family protein</fullName>
    </submittedName>
</protein>
<name>A0A4R0KA54_9ACTN</name>
<dbReference type="OrthoDB" id="4527292at2"/>
<feature type="region of interest" description="Disordered" evidence="1">
    <location>
        <begin position="245"/>
        <end position="266"/>
    </location>
</feature>
<keyword evidence="3" id="KW-1185">Reference proteome</keyword>
<dbReference type="PANTHER" id="PTHR48098:SF1">
    <property type="entry name" value="DIACYLGLYCEROL ACYLTRANSFERASE_MYCOLYLTRANSFERASE AG85A"/>
    <property type="match status" value="1"/>
</dbReference>